<dbReference type="InterPro" id="IPR016181">
    <property type="entry name" value="Acyl_CoA_acyltransferase"/>
</dbReference>
<dbReference type="eggNOG" id="COG0456">
    <property type="taxonomic scope" value="Bacteria"/>
</dbReference>
<dbReference type="Pfam" id="PF00583">
    <property type="entry name" value="Acetyltransf_1"/>
    <property type="match status" value="1"/>
</dbReference>
<reference evidence="4 5" key="1">
    <citation type="submission" date="2007-01" db="EMBL/GenBank/DDBJ databases">
        <authorList>
            <person name="Haygood M."/>
            <person name="Podell S."/>
            <person name="Anderson C."/>
            <person name="Hopkinson B."/>
            <person name="Roe K."/>
            <person name="Barbeau K."/>
            <person name="Gaasterland T."/>
            <person name="Ferriera S."/>
            <person name="Johnson J."/>
            <person name="Kravitz S."/>
            <person name="Beeson K."/>
            <person name="Sutton G."/>
            <person name="Rogers Y.-H."/>
            <person name="Friedman R."/>
            <person name="Frazier M."/>
            <person name="Venter J.C."/>
        </authorList>
    </citation>
    <scope>NUCLEOTIDE SEQUENCE [LARGE SCALE GENOMIC DNA]</scope>
    <source>
        <strain evidence="4 5">ATCC 23134</strain>
    </source>
</reference>
<dbReference type="EMBL" id="AAWS01000021">
    <property type="protein sequence ID" value="EAY27745.1"/>
    <property type="molecule type" value="Genomic_DNA"/>
</dbReference>
<evidence type="ECO:0000313" key="5">
    <source>
        <dbReference type="Proteomes" id="UP000004095"/>
    </source>
</evidence>
<dbReference type="Gene3D" id="3.40.630.30">
    <property type="match status" value="1"/>
</dbReference>
<dbReference type="GO" id="GO:0016747">
    <property type="term" value="F:acyltransferase activity, transferring groups other than amino-acyl groups"/>
    <property type="evidence" value="ECO:0007669"/>
    <property type="project" value="InterPro"/>
</dbReference>
<feature type="domain" description="N-acetyltransferase" evidence="3">
    <location>
        <begin position="22"/>
        <end position="161"/>
    </location>
</feature>
<sequence>MIELKQAKTTADYQVIEQLAKEIMPEVYQGIVPPAHVDFFLDTFQTAHTIARQINEAHYQYYLLWLNGQVTGYLGIQLLDDRIHLSKVYVLKKFRGKKLGKAALEFVDKVAQEKGANLVDLFVNIGNKDTINFYKKAGYTISDTVTHQYDNGHSETDHKMEKVYK</sequence>
<dbReference type="SUPFAM" id="SSF55729">
    <property type="entry name" value="Acyl-CoA N-acyltransferases (Nat)"/>
    <property type="match status" value="1"/>
</dbReference>
<dbReference type="PROSITE" id="PS51186">
    <property type="entry name" value="GNAT"/>
    <property type="match status" value="1"/>
</dbReference>
<gene>
    <name evidence="4" type="ORF">M23134_03814</name>
</gene>
<dbReference type="PANTHER" id="PTHR42919:SF8">
    <property type="entry name" value="N-ALPHA-ACETYLTRANSFERASE 50"/>
    <property type="match status" value="1"/>
</dbReference>
<dbReference type="CDD" id="cd04301">
    <property type="entry name" value="NAT_SF"/>
    <property type="match status" value="1"/>
</dbReference>
<name>A1ZPK6_MICM2</name>
<dbReference type="InterPro" id="IPR051556">
    <property type="entry name" value="N-term/lysine_N-AcTrnsfr"/>
</dbReference>
<dbReference type="InterPro" id="IPR000182">
    <property type="entry name" value="GNAT_dom"/>
</dbReference>
<evidence type="ECO:0000256" key="2">
    <source>
        <dbReference type="ARBA" id="ARBA00023315"/>
    </source>
</evidence>
<keyword evidence="2" id="KW-0012">Acyltransferase</keyword>
<evidence type="ECO:0000256" key="1">
    <source>
        <dbReference type="ARBA" id="ARBA00022679"/>
    </source>
</evidence>
<keyword evidence="1 4" id="KW-0808">Transferase</keyword>
<proteinExistence type="predicted"/>
<keyword evidence="5" id="KW-1185">Reference proteome</keyword>
<evidence type="ECO:0000259" key="3">
    <source>
        <dbReference type="PROSITE" id="PS51186"/>
    </source>
</evidence>
<evidence type="ECO:0000313" key="4">
    <source>
        <dbReference type="EMBL" id="EAY27745.1"/>
    </source>
</evidence>
<dbReference type="PANTHER" id="PTHR42919">
    <property type="entry name" value="N-ALPHA-ACETYLTRANSFERASE"/>
    <property type="match status" value="1"/>
</dbReference>
<dbReference type="Proteomes" id="UP000004095">
    <property type="component" value="Unassembled WGS sequence"/>
</dbReference>
<comment type="caution">
    <text evidence="4">The sequence shown here is derived from an EMBL/GenBank/DDBJ whole genome shotgun (WGS) entry which is preliminary data.</text>
</comment>
<accession>A1ZPK6</accession>
<dbReference type="OrthoDB" id="9800604at2"/>
<dbReference type="RefSeq" id="WP_002699115.1">
    <property type="nucleotide sequence ID" value="NZ_AAWS01000021.1"/>
</dbReference>
<protein>
    <submittedName>
        <fullName evidence="4">Acetyltransferase, gnat family</fullName>
    </submittedName>
</protein>
<dbReference type="AlphaFoldDB" id="A1ZPK6"/>
<organism evidence="4 5">
    <name type="scientific">Microscilla marina ATCC 23134</name>
    <dbReference type="NCBI Taxonomy" id="313606"/>
    <lineage>
        <taxon>Bacteria</taxon>
        <taxon>Pseudomonadati</taxon>
        <taxon>Bacteroidota</taxon>
        <taxon>Cytophagia</taxon>
        <taxon>Cytophagales</taxon>
        <taxon>Microscillaceae</taxon>
        <taxon>Microscilla</taxon>
    </lineage>
</organism>